<dbReference type="EMBL" id="JACHXW010000001">
    <property type="protein sequence ID" value="MBB3150002.1"/>
    <property type="molecule type" value="Genomic_DNA"/>
</dbReference>
<proteinExistence type="predicted"/>
<keyword evidence="2" id="KW-0946">Virion</keyword>
<protein>
    <submittedName>
        <fullName evidence="2">Spore coat protein CotF</fullName>
    </submittedName>
</protein>
<sequence length="133" mass="15258">MYQQQQQKQSVLTEEDLAGGILSDLKRIVREYATAATESTCPDIRQLFTKLTDNTLALQGQMFQAMQQANMYNTASPALRQELDKQAKQYQQTKQKTNQFLQQTLGGQQSQTLYTPQMQQSSQQQQNGQTHYM</sequence>
<feature type="region of interest" description="Disordered" evidence="1">
    <location>
        <begin position="112"/>
        <end position="133"/>
    </location>
</feature>
<accession>A0A7W5C2F9</accession>
<evidence type="ECO:0000256" key="1">
    <source>
        <dbReference type="SAM" id="MobiDB-lite"/>
    </source>
</evidence>
<dbReference type="InterPro" id="IPR012347">
    <property type="entry name" value="Ferritin-like"/>
</dbReference>
<reference evidence="2 3" key="1">
    <citation type="submission" date="2020-08" db="EMBL/GenBank/DDBJ databases">
        <title>Genomic Encyclopedia of Type Strains, Phase III (KMG-III): the genomes of soil and plant-associated and newly described type strains.</title>
        <authorList>
            <person name="Whitman W."/>
        </authorList>
    </citation>
    <scope>NUCLEOTIDE SEQUENCE [LARGE SCALE GENOMIC DNA]</scope>
    <source>
        <strain evidence="2 3">CECT 8234</strain>
    </source>
</reference>
<name>A0A7W5C2F9_9BACL</name>
<dbReference type="AlphaFoldDB" id="A0A7W5C2F9"/>
<evidence type="ECO:0000313" key="2">
    <source>
        <dbReference type="EMBL" id="MBB3150002.1"/>
    </source>
</evidence>
<dbReference type="Proteomes" id="UP000518605">
    <property type="component" value="Unassembled WGS sequence"/>
</dbReference>
<gene>
    <name evidence="2" type="ORF">FHS16_000034</name>
</gene>
<feature type="compositionally biased region" description="Low complexity" evidence="1">
    <location>
        <begin position="112"/>
        <end position="126"/>
    </location>
</feature>
<dbReference type="InterPro" id="IPR012851">
    <property type="entry name" value="Spore_coat_CotF-like"/>
</dbReference>
<organism evidence="2 3">
    <name type="scientific">Paenibacillus endophyticus</name>
    <dbReference type="NCBI Taxonomy" id="1294268"/>
    <lineage>
        <taxon>Bacteria</taxon>
        <taxon>Bacillati</taxon>
        <taxon>Bacillota</taxon>
        <taxon>Bacilli</taxon>
        <taxon>Bacillales</taxon>
        <taxon>Paenibacillaceae</taxon>
        <taxon>Paenibacillus</taxon>
    </lineage>
</organism>
<evidence type="ECO:0000313" key="3">
    <source>
        <dbReference type="Proteomes" id="UP000518605"/>
    </source>
</evidence>
<comment type="caution">
    <text evidence="2">The sequence shown here is derived from an EMBL/GenBank/DDBJ whole genome shotgun (WGS) entry which is preliminary data.</text>
</comment>
<dbReference type="Pfam" id="PF07875">
    <property type="entry name" value="Coat_F"/>
    <property type="match status" value="1"/>
</dbReference>
<dbReference type="RefSeq" id="WP_183557186.1">
    <property type="nucleotide sequence ID" value="NZ_CBCSLB010000001.1"/>
</dbReference>
<keyword evidence="2" id="KW-0167">Capsid protein</keyword>
<dbReference type="Gene3D" id="1.20.1260.10">
    <property type="match status" value="1"/>
</dbReference>
<keyword evidence="3" id="KW-1185">Reference proteome</keyword>